<comment type="caution">
    <text evidence="3">The sequence shown here is derived from an EMBL/GenBank/DDBJ whole genome shotgun (WGS) entry which is preliminary data.</text>
</comment>
<gene>
    <name evidence="3" type="ORF">HMPREF3186_01127</name>
</gene>
<dbReference type="AlphaFoldDB" id="A0A133ZVJ4"/>
<feature type="domain" description="WYL" evidence="1">
    <location>
        <begin position="144"/>
        <end position="216"/>
    </location>
</feature>
<dbReference type="PANTHER" id="PTHR34580:SF1">
    <property type="entry name" value="PROTEIN PAFC"/>
    <property type="match status" value="1"/>
</dbReference>
<dbReference type="InterPro" id="IPR051534">
    <property type="entry name" value="CBASS_pafABC_assoc_protein"/>
</dbReference>
<sequence>MEKGRYQKLKLLYLLEILRDYSDENTYLSIKELTSLLFKKEIVVERKTLYKDIELLQDYGFNIVVEKSGRENTYALVEREFELAEVKMLIDVIQASKFLTAKKSRDLILKLKKLASKKQAQKIQRQVYSFEENKYINENIYYNVDAIHNAIAENKQINFNYWQWNYKKQMIDRKNGEVYNVSPFALVWNDENYYMVAYDAKTDLIKNYRVDKMRNVVIAENDRLGHDKFQKEDISSYSKKIFGMYGGTLEKVTLEFKESLIGAIVDRFGKDIIIHKKDDYYQTSVEVMCSSHFLGWIFSLGSDIEILAPQNVRDLYVKKVESLLKKYK</sequence>
<accession>A0A133ZVJ4</accession>
<dbReference type="Proteomes" id="UP000070355">
    <property type="component" value="Unassembled WGS sequence"/>
</dbReference>
<dbReference type="PROSITE" id="PS52050">
    <property type="entry name" value="WYL"/>
    <property type="match status" value="1"/>
</dbReference>
<dbReference type="EMBL" id="LSDC01000074">
    <property type="protein sequence ID" value="KXB59454.1"/>
    <property type="molecule type" value="Genomic_DNA"/>
</dbReference>
<feature type="domain" description="WCX" evidence="2">
    <location>
        <begin position="250"/>
        <end position="323"/>
    </location>
</feature>
<organism evidence="3 4">
    <name type="scientific">Gemella haemolysans</name>
    <dbReference type="NCBI Taxonomy" id="1379"/>
    <lineage>
        <taxon>Bacteria</taxon>
        <taxon>Bacillati</taxon>
        <taxon>Bacillota</taxon>
        <taxon>Bacilli</taxon>
        <taxon>Bacillales</taxon>
        <taxon>Gemellaceae</taxon>
        <taxon>Gemella</taxon>
    </lineage>
</organism>
<dbReference type="PATRIC" id="fig|1379.3.peg.1108"/>
<dbReference type="InterPro" id="IPR026881">
    <property type="entry name" value="WYL_dom"/>
</dbReference>
<dbReference type="Pfam" id="PF13280">
    <property type="entry name" value="WYL"/>
    <property type="match status" value="1"/>
</dbReference>
<evidence type="ECO:0000313" key="4">
    <source>
        <dbReference type="Proteomes" id="UP000070355"/>
    </source>
</evidence>
<evidence type="ECO:0000259" key="2">
    <source>
        <dbReference type="Pfam" id="PF25583"/>
    </source>
</evidence>
<dbReference type="Pfam" id="PF25583">
    <property type="entry name" value="WCX"/>
    <property type="match status" value="1"/>
</dbReference>
<proteinExistence type="predicted"/>
<dbReference type="InterPro" id="IPR057727">
    <property type="entry name" value="WCX_dom"/>
</dbReference>
<dbReference type="OrthoDB" id="9772503at2"/>
<dbReference type="PANTHER" id="PTHR34580">
    <property type="match status" value="1"/>
</dbReference>
<protein>
    <submittedName>
        <fullName evidence="3">Uncharacterized protein</fullName>
    </submittedName>
</protein>
<name>A0A133ZVJ4_9BACL</name>
<evidence type="ECO:0000313" key="3">
    <source>
        <dbReference type="EMBL" id="KXB59454.1"/>
    </source>
</evidence>
<reference evidence="4" key="1">
    <citation type="submission" date="2016-01" db="EMBL/GenBank/DDBJ databases">
        <authorList>
            <person name="Mitreva M."/>
            <person name="Pepin K.H."/>
            <person name="Mihindukulasuriya K.A."/>
            <person name="Fulton R."/>
            <person name="Fronick C."/>
            <person name="O'Laughlin M."/>
            <person name="Miner T."/>
            <person name="Herter B."/>
            <person name="Rosa B.A."/>
            <person name="Cordes M."/>
            <person name="Tomlinson C."/>
            <person name="Wollam A."/>
            <person name="Palsikar V.B."/>
            <person name="Mardis E.R."/>
            <person name="Wilson R.K."/>
        </authorList>
    </citation>
    <scope>NUCLEOTIDE SEQUENCE [LARGE SCALE GENOMIC DNA]</scope>
    <source>
        <strain evidence="4">DNF01167</strain>
    </source>
</reference>
<dbReference type="RefSeq" id="WP_060914270.1">
    <property type="nucleotide sequence ID" value="NZ_JAGZGJ010000064.1"/>
</dbReference>
<evidence type="ECO:0000259" key="1">
    <source>
        <dbReference type="Pfam" id="PF13280"/>
    </source>
</evidence>
<dbReference type="STRING" id="1379.HMPREF3186_01127"/>